<protein>
    <submittedName>
        <fullName evidence="1">Uncharacterized protein</fullName>
    </submittedName>
</protein>
<accession>A0ABD0URL9</accession>
<dbReference type="Proteomes" id="UP001552299">
    <property type="component" value="Unassembled WGS sequence"/>
</dbReference>
<sequence length="60" mass="6795">MGRQVEWTQREKAMSRSIKRWRRNGAGFVVADVAAAVTEVDTVSAAIIVRRYLESTPFLL</sequence>
<dbReference type="AlphaFoldDB" id="A0ABD0URL9"/>
<name>A0ABD0URL9_DENTH</name>
<dbReference type="EMBL" id="JANQDX010000013">
    <property type="protein sequence ID" value="KAL0913057.1"/>
    <property type="molecule type" value="Genomic_DNA"/>
</dbReference>
<reference evidence="1 2" key="1">
    <citation type="journal article" date="2024" name="Plant Biotechnol. J.">
        <title>Dendrobium thyrsiflorum genome and its molecular insights into genes involved in important horticultural traits.</title>
        <authorList>
            <person name="Chen B."/>
            <person name="Wang J.Y."/>
            <person name="Zheng P.J."/>
            <person name="Li K.L."/>
            <person name="Liang Y.M."/>
            <person name="Chen X.F."/>
            <person name="Zhang C."/>
            <person name="Zhao X."/>
            <person name="He X."/>
            <person name="Zhang G.Q."/>
            <person name="Liu Z.J."/>
            <person name="Xu Q."/>
        </authorList>
    </citation>
    <scope>NUCLEOTIDE SEQUENCE [LARGE SCALE GENOMIC DNA]</scope>
    <source>
        <strain evidence="1">GZMU011</strain>
    </source>
</reference>
<proteinExistence type="predicted"/>
<comment type="caution">
    <text evidence="1">The sequence shown here is derived from an EMBL/GenBank/DDBJ whole genome shotgun (WGS) entry which is preliminary data.</text>
</comment>
<evidence type="ECO:0000313" key="2">
    <source>
        <dbReference type="Proteomes" id="UP001552299"/>
    </source>
</evidence>
<evidence type="ECO:0000313" key="1">
    <source>
        <dbReference type="EMBL" id="KAL0913057.1"/>
    </source>
</evidence>
<keyword evidence="2" id="KW-1185">Reference proteome</keyword>
<gene>
    <name evidence="1" type="ORF">M5K25_016488</name>
</gene>
<organism evidence="1 2">
    <name type="scientific">Dendrobium thyrsiflorum</name>
    <name type="common">Pinecone-like raceme dendrobium</name>
    <name type="synonym">Orchid</name>
    <dbReference type="NCBI Taxonomy" id="117978"/>
    <lineage>
        <taxon>Eukaryota</taxon>
        <taxon>Viridiplantae</taxon>
        <taxon>Streptophyta</taxon>
        <taxon>Embryophyta</taxon>
        <taxon>Tracheophyta</taxon>
        <taxon>Spermatophyta</taxon>
        <taxon>Magnoliopsida</taxon>
        <taxon>Liliopsida</taxon>
        <taxon>Asparagales</taxon>
        <taxon>Orchidaceae</taxon>
        <taxon>Epidendroideae</taxon>
        <taxon>Malaxideae</taxon>
        <taxon>Dendrobiinae</taxon>
        <taxon>Dendrobium</taxon>
    </lineage>
</organism>